<evidence type="ECO:0000313" key="1">
    <source>
        <dbReference type="EMBL" id="PJI79162.1"/>
    </source>
</evidence>
<evidence type="ECO:0000313" key="2">
    <source>
        <dbReference type="Proteomes" id="UP000229366"/>
    </source>
</evidence>
<dbReference type="Proteomes" id="UP000229366">
    <property type="component" value="Unassembled WGS sequence"/>
</dbReference>
<accession>A0A2M8VPS1</accession>
<sequence>MRLLVTASFARATKKLHAPQKVDLDTVLKRICKDPSIGEAKVGDLLGVYVYKFKISQQQVLLAYRVLDQESIKLLTFGPHENFYRDLKRQDE</sequence>
<dbReference type="RefSeq" id="WP_100379601.1">
    <property type="nucleotide sequence ID" value="NZ_CBCSBW010000003.1"/>
</dbReference>
<dbReference type="InterPro" id="IPR031552">
    <property type="entry name" value="ParE-like_toxin"/>
</dbReference>
<dbReference type="EMBL" id="PGTX01000003">
    <property type="protein sequence ID" value="PJI79162.1"/>
    <property type="molecule type" value="Genomic_DNA"/>
</dbReference>
<keyword evidence="2" id="KW-1185">Reference proteome</keyword>
<reference evidence="1 2" key="1">
    <citation type="submission" date="2017-11" db="EMBL/GenBank/DDBJ databases">
        <title>Genomic Encyclopedia of Type Strains, Phase III (KMG-III): the genomes of soil and plant-associated and newly described type strains.</title>
        <authorList>
            <person name="Whitman W."/>
        </authorList>
    </citation>
    <scope>NUCLEOTIDE SEQUENCE [LARGE SCALE GENOMIC DNA]</scope>
    <source>
        <strain evidence="1 2">UB-Domo-W1</strain>
    </source>
</reference>
<comment type="caution">
    <text evidence="1">The sequence shown here is derived from an EMBL/GenBank/DDBJ whole genome shotgun (WGS) entry which is preliminary data.</text>
</comment>
<dbReference type="OrthoDB" id="5296677at2"/>
<protein>
    <submittedName>
        <fullName evidence="1">ParE-like toxin of type II ParDE toxin-antitoxin system</fullName>
    </submittedName>
</protein>
<name>A0A2M8VPS1_9BURK</name>
<organism evidence="1 2">
    <name type="scientific">Polynucleobacter brandtiae</name>
    <dbReference type="NCBI Taxonomy" id="1938816"/>
    <lineage>
        <taxon>Bacteria</taxon>
        <taxon>Pseudomonadati</taxon>
        <taxon>Pseudomonadota</taxon>
        <taxon>Betaproteobacteria</taxon>
        <taxon>Burkholderiales</taxon>
        <taxon>Burkholderiaceae</taxon>
        <taxon>Polynucleobacter</taxon>
    </lineage>
</organism>
<gene>
    <name evidence="1" type="ORF">B0G85_1264</name>
</gene>
<dbReference type="AlphaFoldDB" id="A0A2M8VPS1"/>
<proteinExistence type="predicted"/>
<dbReference type="Pfam" id="PF15781">
    <property type="entry name" value="ParE-like_toxin"/>
    <property type="match status" value="1"/>
</dbReference>